<dbReference type="PANTHER" id="PTHR17611">
    <property type="entry name" value="DNA SEGMENT, CHR 5, ERATO DOI 579, EXPRESSED"/>
    <property type="match status" value="1"/>
</dbReference>
<dbReference type="InParanoid" id="C3Y410"/>
<gene>
    <name evidence="1" type="ORF">BRAFLDRAFT_84842</name>
</gene>
<dbReference type="Pfam" id="PF15376">
    <property type="entry name" value="DUF4603"/>
    <property type="match status" value="1"/>
</dbReference>
<sequence length="201" mass="21927">MVLPALTALKTSGVQSWLGQELEMRGIDAMIYTRYILSILLQEDVDEMAEVDIDGGSGFGRKMGYVKVKGKKKGRVDKEELKKTAAVQCLQSVSDQDAGIESLVEELCYRLKELQAQKVICEEKCGTQPNTSGVGGLVGVEVNMLPEGHRNEGQLCVATMLVVVRLSAIIQLLNSPMNGNAFSILHDGPWSTWLTVRLSAT</sequence>
<dbReference type="PANTHER" id="PTHR17611:SF3">
    <property type="entry name" value="DNA SEGMENT, CHR 5, ERATO DOI 579, EXPRESSED"/>
    <property type="match status" value="1"/>
</dbReference>
<reference evidence="1" key="1">
    <citation type="journal article" date="2008" name="Nature">
        <title>The amphioxus genome and the evolution of the chordate karyotype.</title>
        <authorList>
            <consortium name="US DOE Joint Genome Institute (JGI-PGF)"/>
            <person name="Putnam N.H."/>
            <person name="Butts T."/>
            <person name="Ferrier D.E.K."/>
            <person name="Furlong R.F."/>
            <person name="Hellsten U."/>
            <person name="Kawashima T."/>
            <person name="Robinson-Rechavi M."/>
            <person name="Shoguchi E."/>
            <person name="Terry A."/>
            <person name="Yu J.-K."/>
            <person name="Benito-Gutierrez E.L."/>
            <person name="Dubchak I."/>
            <person name="Garcia-Fernandez J."/>
            <person name="Gibson-Brown J.J."/>
            <person name="Grigoriev I.V."/>
            <person name="Horton A.C."/>
            <person name="de Jong P.J."/>
            <person name="Jurka J."/>
            <person name="Kapitonov V.V."/>
            <person name="Kohara Y."/>
            <person name="Kuroki Y."/>
            <person name="Lindquist E."/>
            <person name="Lucas S."/>
            <person name="Osoegawa K."/>
            <person name="Pennacchio L.A."/>
            <person name="Salamov A.A."/>
            <person name="Satou Y."/>
            <person name="Sauka-Spengler T."/>
            <person name="Schmutz J."/>
            <person name="Shin-I T."/>
            <person name="Toyoda A."/>
            <person name="Bronner-Fraser M."/>
            <person name="Fujiyama A."/>
            <person name="Holland L.Z."/>
            <person name="Holland P.W.H."/>
            <person name="Satoh N."/>
            <person name="Rokhsar D.S."/>
        </authorList>
    </citation>
    <scope>NUCLEOTIDE SEQUENCE [LARGE SCALE GENOMIC DNA]</scope>
    <source>
        <strain evidence="1">S238N-H82</strain>
        <tissue evidence="1">Testes</tissue>
    </source>
</reference>
<organism>
    <name type="scientific">Branchiostoma floridae</name>
    <name type="common">Florida lancelet</name>
    <name type="synonym">Amphioxus</name>
    <dbReference type="NCBI Taxonomy" id="7739"/>
    <lineage>
        <taxon>Eukaryota</taxon>
        <taxon>Metazoa</taxon>
        <taxon>Chordata</taxon>
        <taxon>Cephalochordata</taxon>
        <taxon>Leptocardii</taxon>
        <taxon>Amphioxiformes</taxon>
        <taxon>Branchiostomatidae</taxon>
        <taxon>Branchiostoma</taxon>
    </lineage>
</organism>
<evidence type="ECO:0000313" key="1">
    <source>
        <dbReference type="EMBL" id="EEN65036.1"/>
    </source>
</evidence>
<accession>C3Y410</accession>
<dbReference type="EMBL" id="GG666484">
    <property type="protein sequence ID" value="EEN65036.1"/>
    <property type="molecule type" value="Genomic_DNA"/>
</dbReference>
<dbReference type="AlphaFoldDB" id="C3Y410"/>
<dbReference type="eggNOG" id="ENOG502QQF7">
    <property type="taxonomic scope" value="Eukaryota"/>
</dbReference>
<protein>
    <submittedName>
        <fullName evidence="1">Uncharacterized protein</fullName>
    </submittedName>
</protein>
<name>C3Y410_BRAFL</name>
<dbReference type="InterPro" id="IPR027871">
    <property type="entry name" value="DUF4603"/>
</dbReference>
<proteinExistence type="predicted"/>
<dbReference type="STRING" id="7739.C3Y410"/>